<keyword evidence="4" id="KW-1185">Reference proteome</keyword>
<feature type="transmembrane region" description="Helical" evidence="1">
    <location>
        <begin position="284"/>
        <end position="303"/>
    </location>
</feature>
<dbReference type="Proteomes" id="UP000488299">
    <property type="component" value="Unassembled WGS sequence"/>
</dbReference>
<dbReference type="InterPro" id="IPR008756">
    <property type="entry name" value="Peptidase_M56"/>
</dbReference>
<feature type="transmembrane region" description="Helical" evidence="1">
    <location>
        <begin position="111"/>
        <end position="128"/>
    </location>
</feature>
<evidence type="ECO:0000313" key="4">
    <source>
        <dbReference type="Proteomes" id="UP000488299"/>
    </source>
</evidence>
<dbReference type="AlphaFoldDB" id="A0A7J5U1Q5"/>
<dbReference type="PANTHER" id="PTHR34978:SF3">
    <property type="entry name" value="SLR0241 PROTEIN"/>
    <property type="match status" value="1"/>
</dbReference>
<evidence type="ECO:0000259" key="2">
    <source>
        <dbReference type="Pfam" id="PF05569"/>
    </source>
</evidence>
<feature type="transmembrane region" description="Helical" evidence="1">
    <location>
        <begin position="6"/>
        <end position="24"/>
    </location>
</feature>
<reference evidence="3 4" key="1">
    <citation type="submission" date="2019-10" db="EMBL/GenBank/DDBJ databases">
        <title>Rudanella paleaurantiibacter sp. nov., isolated from sludge.</title>
        <authorList>
            <person name="Xu S.Q."/>
        </authorList>
    </citation>
    <scope>NUCLEOTIDE SEQUENCE [LARGE SCALE GENOMIC DNA]</scope>
    <source>
        <strain evidence="3 4">HX-22-17</strain>
    </source>
</reference>
<dbReference type="InterPro" id="IPR052173">
    <property type="entry name" value="Beta-lactam_resp_regulator"/>
</dbReference>
<sequence>MAPLAYLLQANLILLILVLAYGGLVGRTTRFRLNRVVLWLLVLAAIGSPVTRWPQVQPEPIRRAVSRTADVLREPLNAVTPTQPPVFFRFPDGKTYPASFNPTPRPNWGTLAWWAYGLFTLGLALRLIRRLIRLRVLIETGTWTHYPDFTLVQAPVDDPFSFGRFVVLDQHRYSACQLDQILRHERAHIDQNHTADVLLAELVTLAFPLNPAAYRYRRLVRQNLEYLADETVLAEGVDARVYQYSLLQVSLGTTAVALPSRFNEPSLADRIRMMLRPRSGAWSWARYWVLAGVLGVVVLVLSLRELGTTPLLTPPRTNSPDCPNLNWVNFSFNSDKEEWTDKLIFRNGRTRPQLPNMNVIGLVGNHLTVTEEYRYNTDVFIDCQPASLAALSRIESEYIDELYVYEQAPYSERSADKPWRIVVQTSPRAIFPNPSRNQFLTFLQAAAMSPNPLGKQDSFSMNDVLEATFFHRKNVLVERTKNEHLKLYDDLIANTDVLINGLPASAKEVQTIHVREVDKIYTAERHFALWFRPDSPAKRFVLSIETSPRRAKRDSSYYVFSPFYSGDF</sequence>
<keyword evidence="1" id="KW-1133">Transmembrane helix</keyword>
<comment type="caution">
    <text evidence="3">The sequence shown here is derived from an EMBL/GenBank/DDBJ whole genome shotgun (WGS) entry which is preliminary data.</text>
</comment>
<keyword evidence="1" id="KW-0472">Membrane</keyword>
<dbReference type="EMBL" id="WELI01000002">
    <property type="protein sequence ID" value="KAB7731616.1"/>
    <property type="molecule type" value="Genomic_DNA"/>
</dbReference>
<evidence type="ECO:0000313" key="3">
    <source>
        <dbReference type="EMBL" id="KAB7731616.1"/>
    </source>
</evidence>
<feature type="transmembrane region" description="Helical" evidence="1">
    <location>
        <begin position="36"/>
        <end position="53"/>
    </location>
</feature>
<accession>A0A7J5U1Q5</accession>
<dbReference type="CDD" id="cd07341">
    <property type="entry name" value="M56_BlaR1_MecR1_like"/>
    <property type="match status" value="1"/>
</dbReference>
<organism evidence="3 4">
    <name type="scientific">Rudanella paleaurantiibacter</name>
    <dbReference type="NCBI Taxonomy" id="2614655"/>
    <lineage>
        <taxon>Bacteria</taxon>
        <taxon>Pseudomonadati</taxon>
        <taxon>Bacteroidota</taxon>
        <taxon>Cytophagia</taxon>
        <taxon>Cytophagales</taxon>
        <taxon>Cytophagaceae</taxon>
        <taxon>Rudanella</taxon>
    </lineage>
</organism>
<gene>
    <name evidence="3" type="ORF">F5984_05130</name>
</gene>
<dbReference type="RefSeq" id="WP_152123228.1">
    <property type="nucleotide sequence ID" value="NZ_WELI01000002.1"/>
</dbReference>
<name>A0A7J5U1Q5_9BACT</name>
<keyword evidence="1" id="KW-0812">Transmembrane</keyword>
<feature type="domain" description="Peptidase M56" evidence="2">
    <location>
        <begin position="153"/>
        <end position="273"/>
    </location>
</feature>
<dbReference type="PANTHER" id="PTHR34978">
    <property type="entry name" value="POSSIBLE SENSOR-TRANSDUCER PROTEIN BLAR"/>
    <property type="match status" value="1"/>
</dbReference>
<protein>
    <recommendedName>
        <fullName evidence="2">Peptidase M56 domain-containing protein</fullName>
    </recommendedName>
</protein>
<dbReference type="Pfam" id="PF05569">
    <property type="entry name" value="Peptidase_M56"/>
    <property type="match status" value="1"/>
</dbReference>
<proteinExistence type="predicted"/>
<evidence type="ECO:0000256" key="1">
    <source>
        <dbReference type="SAM" id="Phobius"/>
    </source>
</evidence>